<keyword evidence="2" id="KW-1185">Reference proteome</keyword>
<dbReference type="SUPFAM" id="SSF51197">
    <property type="entry name" value="Clavaminate synthase-like"/>
    <property type="match status" value="1"/>
</dbReference>
<dbReference type="EMBL" id="RCNU01000008">
    <property type="protein sequence ID" value="RWQ94207.1"/>
    <property type="molecule type" value="Genomic_DNA"/>
</dbReference>
<dbReference type="Pfam" id="PF05721">
    <property type="entry name" value="PhyH"/>
    <property type="match status" value="1"/>
</dbReference>
<gene>
    <name evidence="1" type="ORF">C8Q69DRAFT_473124</name>
</gene>
<dbReference type="GO" id="GO:0051213">
    <property type="term" value="F:dioxygenase activity"/>
    <property type="evidence" value="ECO:0007669"/>
    <property type="project" value="UniProtKB-KW"/>
</dbReference>
<keyword evidence="1" id="KW-0223">Dioxygenase</keyword>
<keyword evidence="1" id="KW-0560">Oxidoreductase</keyword>
<dbReference type="AlphaFoldDB" id="A0A443HQX0"/>
<dbReference type="STRING" id="264951.A0A443HQX0"/>
<dbReference type="InterPro" id="IPR008775">
    <property type="entry name" value="Phytyl_CoA_dOase-like"/>
</dbReference>
<proteinExistence type="predicted"/>
<dbReference type="Proteomes" id="UP000283841">
    <property type="component" value="Unassembled WGS sequence"/>
</dbReference>
<name>A0A443HQX0_BYSSP</name>
<sequence length="311" mass="34912">MPHALPQLQRIDRFEPTKIIQAIIDDGCCIIKNFTDKETVDAVNADTRPYLDADKPWKGDLYPPETRRCTNLGGRSVNAREKWIIDPLIRQLTATFVDKTTQNYYGLTKHTYTSEAVVSVALTMEIGPGAKAQRLHRDDKNYHMDHEDQTETGYRLGSDVELAFLIPGVKTTFENGATQAIPGSHLWGSDRAPKVEEVCYAEMDVGDAFVMLGGTYHAGGANITQNEKRTVHGLFYVRGYMRQEENIYLVNKPEDVLTWSPEAQKVLGYSVSSPNIGFADFRRPIDYLRGDTTDDFIGDLDPSQEPSKSEA</sequence>
<reference evidence="1 2" key="1">
    <citation type="journal article" date="2018" name="Front. Microbiol.">
        <title>Genomic and genetic insights into a cosmopolitan fungus, Paecilomyces variotii (Eurotiales).</title>
        <authorList>
            <person name="Urquhart A.S."/>
            <person name="Mondo S.J."/>
            <person name="Makela M.R."/>
            <person name="Hane J.K."/>
            <person name="Wiebenga A."/>
            <person name="He G."/>
            <person name="Mihaltcheva S."/>
            <person name="Pangilinan J."/>
            <person name="Lipzen A."/>
            <person name="Barry K."/>
            <person name="de Vries R.P."/>
            <person name="Grigoriev I.V."/>
            <person name="Idnurm A."/>
        </authorList>
    </citation>
    <scope>NUCLEOTIDE SEQUENCE [LARGE SCALE GENOMIC DNA]</scope>
    <source>
        <strain evidence="1 2">CBS 101075</strain>
    </source>
</reference>
<dbReference type="VEuPathDB" id="FungiDB:C8Q69DRAFT_473124"/>
<accession>A0A443HQX0</accession>
<evidence type="ECO:0000313" key="1">
    <source>
        <dbReference type="EMBL" id="RWQ94207.1"/>
    </source>
</evidence>
<comment type="caution">
    <text evidence="1">The sequence shown here is derived from an EMBL/GenBank/DDBJ whole genome shotgun (WGS) entry which is preliminary data.</text>
</comment>
<protein>
    <submittedName>
        <fullName evidence="1">Phytanoyl-CoA dioxygenase family protein</fullName>
    </submittedName>
</protein>
<evidence type="ECO:0000313" key="2">
    <source>
        <dbReference type="Proteomes" id="UP000283841"/>
    </source>
</evidence>
<organism evidence="1 2">
    <name type="scientific">Byssochlamys spectabilis</name>
    <name type="common">Paecilomyces variotii</name>
    <dbReference type="NCBI Taxonomy" id="264951"/>
    <lineage>
        <taxon>Eukaryota</taxon>
        <taxon>Fungi</taxon>
        <taxon>Dikarya</taxon>
        <taxon>Ascomycota</taxon>
        <taxon>Pezizomycotina</taxon>
        <taxon>Eurotiomycetes</taxon>
        <taxon>Eurotiomycetidae</taxon>
        <taxon>Eurotiales</taxon>
        <taxon>Thermoascaceae</taxon>
        <taxon>Paecilomyces</taxon>
    </lineage>
</organism>
<dbReference type="RefSeq" id="XP_028483852.1">
    <property type="nucleotide sequence ID" value="XM_028631021.1"/>
</dbReference>
<dbReference type="Gene3D" id="2.60.120.620">
    <property type="entry name" value="q2cbj1_9rhob like domain"/>
    <property type="match status" value="1"/>
</dbReference>
<dbReference type="GeneID" id="39600298"/>